<evidence type="ECO:0000256" key="5">
    <source>
        <dbReference type="ARBA" id="ARBA00023136"/>
    </source>
</evidence>
<dbReference type="PANTHER" id="PTHR30238:SF0">
    <property type="entry name" value="THYLAKOID MEMBRANE PROTEIN TERC, CHLOROPLASTIC"/>
    <property type="match status" value="1"/>
</dbReference>
<evidence type="ECO:0000256" key="3">
    <source>
        <dbReference type="ARBA" id="ARBA00022692"/>
    </source>
</evidence>
<evidence type="ECO:0000256" key="2">
    <source>
        <dbReference type="ARBA" id="ARBA00007511"/>
    </source>
</evidence>
<comment type="subcellular location">
    <subcellularLocation>
        <location evidence="1">Membrane</location>
        <topology evidence="1">Multi-pass membrane protein</topology>
    </subcellularLocation>
</comment>
<keyword evidence="5 6" id="KW-0472">Membrane</keyword>
<feature type="transmembrane region" description="Helical" evidence="6">
    <location>
        <begin position="40"/>
        <end position="60"/>
    </location>
</feature>
<gene>
    <name evidence="7" type="ORF">GCM10009688_01600</name>
</gene>
<organism evidence="7 8">
    <name type="scientific">Arthrobacter gandavensis</name>
    <dbReference type="NCBI Taxonomy" id="169960"/>
    <lineage>
        <taxon>Bacteria</taxon>
        <taxon>Bacillati</taxon>
        <taxon>Actinomycetota</taxon>
        <taxon>Actinomycetes</taxon>
        <taxon>Micrococcales</taxon>
        <taxon>Micrococcaceae</taxon>
        <taxon>Arthrobacter</taxon>
    </lineage>
</organism>
<keyword evidence="3 6" id="KW-0812">Transmembrane</keyword>
<dbReference type="Pfam" id="PF03741">
    <property type="entry name" value="TerC"/>
    <property type="match status" value="1"/>
</dbReference>
<dbReference type="InterPro" id="IPR005496">
    <property type="entry name" value="Integral_membrane_TerC"/>
</dbReference>
<dbReference type="EMBL" id="BAAALV010000001">
    <property type="protein sequence ID" value="GAA1901716.1"/>
    <property type="molecule type" value="Genomic_DNA"/>
</dbReference>
<feature type="transmembrane region" description="Helical" evidence="6">
    <location>
        <begin position="6"/>
        <end position="28"/>
    </location>
</feature>
<feature type="transmembrane region" description="Helical" evidence="6">
    <location>
        <begin position="192"/>
        <end position="212"/>
    </location>
</feature>
<feature type="transmembrane region" description="Helical" evidence="6">
    <location>
        <begin position="218"/>
        <end position="239"/>
    </location>
</feature>
<feature type="transmembrane region" description="Helical" evidence="6">
    <location>
        <begin position="259"/>
        <end position="276"/>
    </location>
</feature>
<feature type="transmembrane region" description="Helical" evidence="6">
    <location>
        <begin position="130"/>
        <end position="146"/>
    </location>
</feature>
<reference evidence="7 8" key="1">
    <citation type="journal article" date="2019" name="Int. J. Syst. Evol. Microbiol.">
        <title>The Global Catalogue of Microorganisms (GCM) 10K type strain sequencing project: providing services to taxonomists for standard genome sequencing and annotation.</title>
        <authorList>
            <consortium name="The Broad Institute Genomics Platform"/>
            <consortium name="The Broad Institute Genome Sequencing Center for Infectious Disease"/>
            <person name="Wu L."/>
            <person name="Ma J."/>
        </authorList>
    </citation>
    <scope>NUCLEOTIDE SEQUENCE [LARGE SCALE GENOMIC DNA]</scope>
    <source>
        <strain evidence="7 8">JCM 13316</strain>
    </source>
</reference>
<evidence type="ECO:0000313" key="7">
    <source>
        <dbReference type="EMBL" id="GAA1901716.1"/>
    </source>
</evidence>
<dbReference type="NCBIfam" id="TIGR03718">
    <property type="entry name" value="R_switched_Alx"/>
    <property type="match status" value="1"/>
</dbReference>
<evidence type="ECO:0000313" key="8">
    <source>
        <dbReference type="Proteomes" id="UP001500784"/>
    </source>
</evidence>
<accession>A0ABN2NSZ5</accession>
<comment type="caution">
    <text evidence="7">The sequence shown here is derived from an EMBL/GenBank/DDBJ whole genome shotgun (WGS) entry which is preliminary data.</text>
</comment>
<name>A0ABN2NSZ5_9MICC</name>
<evidence type="ECO:0000256" key="4">
    <source>
        <dbReference type="ARBA" id="ARBA00022989"/>
    </source>
</evidence>
<feature type="transmembrane region" description="Helical" evidence="6">
    <location>
        <begin position="72"/>
        <end position="92"/>
    </location>
</feature>
<sequence length="399" mass="44089">MPALPLAFEVGTFIVLGLVLLFDLLLVVKRPHEPSMKEASLWVAFYVGLALIFAVMMFVFTGPEYGSQFVAGWVTEYSLSIDNLFVFIIIMARFSVPRKYQQEVLMFGIIIALILRGIFILIGAAVIENFSWVFFLFGAFLLWTAYKQATDNGEDEEGGSDNKLVRKLTGFLPMTENFDEGKVRTVVDGKKVFTPMIIVFITIGVTDLMFAVDSIPAIFGLTQSAFIVFTANIFALMGLRQLYFLLGGLMDRLIYLKHGLSVILAFIGVKLILHALHVNELPFINGGEPVAWAPEIPTFVSLAVILGTIVIATVASLLSPKAKAVQAVASLESALKVYRSLGEDAPHEERTQAYDDVTKTYRAAEKAAETRDDVELPEITEEARARFLASDPRKPGAEQ</sequence>
<feature type="transmembrane region" description="Helical" evidence="6">
    <location>
        <begin position="104"/>
        <end position="124"/>
    </location>
</feature>
<feature type="transmembrane region" description="Helical" evidence="6">
    <location>
        <begin position="296"/>
        <end position="318"/>
    </location>
</feature>
<evidence type="ECO:0000256" key="1">
    <source>
        <dbReference type="ARBA" id="ARBA00004141"/>
    </source>
</evidence>
<proteinExistence type="inferred from homology"/>
<protein>
    <submittedName>
        <fullName evidence="7">TerC/Alx family metal homeostasis membrane protein</fullName>
    </submittedName>
</protein>
<evidence type="ECO:0000256" key="6">
    <source>
        <dbReference type="SAM" id="Phobius"/>
    </source>
</evidence>
<dbReference type="PANTHER" id="PTHR30238">
    <property type="entry name" value="MEMBRANE BOUND PREDICTED REDOX MODULATOR"/>
    <property type="match status" value="1"/>
</dbReference>
<comment type="similarity">
    <text evidence="2">Belongs to the TerC family.</text>
</comment>
<dbReference type="InterPro" id="IPR022369">
    <property type="entry name" value="Integral_membrane_TerC_rswitch"/>
</dbReference>
<keyword evidence="4 6" id="KW-1133">Transmembrane helix</keyword>
<keyword evidence="8" id="KW-1185">Reference proteome</keyword>
<dbReference type="Proteomes" id="UP001500784">
    <property type="component" value="Unassembled WGS sequence"/>
</dbReference>